<evidence type="ECO:0000259" key="5">
    <source>
        <dbReference type="PROSITE" id="PS50042"/>
    </source>
</evidence>
<organism evidence="7 8">
    <name type="scientific">Thermoflexus hugenholtzii JAD2</name>
    <dbReference type="NCBI Taxonomy" id="877466"/>
    <lineage>
        <taxon>Bacteria</taxon>
        <taxon>Bacillati</taxon>
        <taxon>Chloroflexota</taxon>
        <taxon>Thermoflexia</taxon>
        <taxon>Thermoflexales</taxon>
        <taxon>Thermoflexaceae</taxon>
        <taxon>Thermoflexus</taxon>
    </lineage>
</organism>
<dbReference type="InterPro" id="IPR012318">
    <property type="entry name" value="HTH_CRP"/>
</dbReference>
<dbReference type="GO" id="GO:0003700">
    <property type="term" value="F:DNA-binding transcription factor activity"/>
    <property type="evidence" value="ECO:0007669"/>
    <property type="project" value="TreeGrafter"/>
</dbReference>
<dbReference type="SUPFAM" id="SSF46785">
    <property type="entry name" value="Winged helix' DNA-binding domain"/>
    <property type="match status" value="1"/>
</dbReference>
<evidence type="ECO:0000259" key="6">
    <source>
        <dbReference type="PROSITE" id="PS51063"/>
    </source>
</evidence>
<feature type="compositionally biased region" description="Basic and acidic residues" evidence="4">
    <location>
        <begin position="251"/>
        <end position="270"/>
    </location>
</feature>
<evidence type="ECO:0000256" key="2">
    <source>
        <dbReference type="ARBA" id="ARBA00023125"/>
    </source>
</evidence>
<evidence type="ECO:0000256" key="4">
    <source>
        <dbReference type="SAM" id="MobiDB-lite"/>
    </source>
</evidence>
<dbReference type="PROSITE" id="PS51063">
    <property type="entry name" value="HTH_CRP_2"/>
    <property type="match status" value="1"/>
</dbReference>
<reference evidence="8" key="1">
    <citation type="submission" date="2017-06" db="EMBL/GenBank/DDBJ databases">
        <authorList>
            <person name="Varghese N."/>
            <person name="Submissions S."/>
        </authorList>
    </citation>
    <scope>NUCLEOTIDE SEQUENCE [LARGE SCALE GENOMIC DNA]</scope>
    <source>
        <strain evidence="8">JAD2</strain>
    </source>
</reference>
<dbReference type="FunCoup" id="A0A212Q1C8">
    <property type="interactions" value="211"/>
</dbReference>
<keyword evidence="7" id="KW-0808">Transferase</keyword>
<dbReference type="SMART" id="SM00100">
    <property type="entry name" value="cNMP"/>
    <property type="match status" value="1"/>
</dbReference>
<dbReference type="Proteomes" id="UP000197025">
    <property type="component" value="Unassembled WGS sequence"/>
</dbReference>
<keyword evidence="7" id="KW-0418">Kinase</keyword>
<evidence type="ECO:0000313" key="7">
    <source>
        <dbReference type="EMBL" id="SNB53083.1"/>
    </source>
</evidence>
<dbReference type="Pfam" id="PF13545">
    <property type="entry name" value="HTH_Crp_2"/>
    <property type="match status" value="1"/>
</dbReference>
<dbReference type="AlphaFoldDB" id="A0A212Q1C8"/>
<evidence type="ECO:0000256" key="1">
    <source>
        <dbReference type="ARBA" id="ARBA00023015"/>
    </source>
</evidence>
<dbReference type="OrthoDB" id="156829at2"/>
<accession>A0A212Q1C8</accession>
<dbReference type="CDD" id="cd00038">
    <property type="entry name" value="CAP_ED"/>
    <property type="match status" value="1"/>
</dbReference>
<dbReference type="Gene3D" id="2.60.120.10">
    <property type="entry name" value="Jelly Rolls"/>
    <property type="match status" value="1"/>
</dbReference>
<evidence type="ECO:0000313" key="8">
    <source>
        <dbReference type="Proteomes" id="UP000197025"/>
    </source>
</evidence>
<dbReference type="PANTHER" id="PTHR24567">
    <property type="entry name" value="CRP FAMILY TRANSCRIPTIONAL REGULATORY PROTEIN"/>
    <property type="match status" value="1"/>
</dbReference>
<dbReference type="InterPro" id="IPR000595">
    <property type="entry name" value="cNMP-bd_dom"/>
</dbReference>
<dbReference type="Pfam" id="PF00027">
    <property type="entry name" value="cNMP_binding"/>
    <property type="match status" value="1"/>
</dbReference>
<feature type="domain" description="HTH crp-type" evidence="6">
    <location>
        <begin position="156"/>
        <end position="229"/>
    </location>
</feature>
<proteinExistence type="predicted"/>
<dbReference type="PANTHER" id="PTHR24567:SF26">
    <property type="entry name" value="REGULATORY PROTEIN YEIL"/>
    <property type="match status" value="1"/>
</dbReference>
<dbReference type="InterPro" id="IPR018490">
    <property type="entry name" value="cNMP-bd_dom_sf"/>
</dbReference>
<dbReference type="InParanoid" id="A0A212Q1C8"/>
<dbReference type="Gene3D" id="1.10.10.10">
    <property type="entry name" value="Winged helix-like DNA-binding domain superfamily/Winged helix DNA-binding domain"/>
    <property type="match status" value="1"/>
</dbReference>
<dbReference type="SUPFAM" id="SSF51206">
    <property type="entry name" value="cAMP-binding domain-like"/>
    <property type="match status" value="1"/>
</dbReference>
<keyword evidence="8" id="KW-1185">Reference proteome</keyword>
<gene>
    <name evidence="7" type="ORF">SAMN02746019_00024010</name>
</gene>
<keyword evidence="2" id="KW-0238">DNA-binding</keyword>
<dbReference type="InterPro" id="IPR036390">
    <property type="entry name" value="WH_DNA-bd_sf"/>
</dbReference>
<dbReference type="InterPro" id="IPR050397">
    <property type="entry name" value="Env_Response_Regulators"/>
</dbReference>
<dbReference type="GO" id="GO:0005829">
    <property type="term" value="C:cytosol"/>
    <property type="evidence" value="ECO:0007669"/>
    <property type="project" value="TreeGrafter"/>
</dbReference>
<feature type="region of interest" description="Disordered" evidence="4">
    <location>
        <begin position="244"/>
        <end position="270"/>
    </location>
</feature>
<protein>
    <submittedName>
        <fullName evidence="7">cAMP-binding domain of CRP or a regulatory subunit of cAMP-dependent protein kinases</fullName>
    </submittedName>
</protein>
<name>A0A212Q1C8_9CHLR</name>
<dbReference type="EMBL" id="FYEK01000003">
    <property type="protein sequence ID" value="SNB53083.1"/>
    <property type="molecule type" value="Genomic_DNA"/>
</dbReference>
<sequence length="270" mass="30142">MEQRRPGTTEGELLEVLSGYPLFRGVPRESLRALIHMGVERKCPAGRFLFLEGDPAEGVYLLLEGYVKVVQTDVSGQEVVAQVAGPGEPLGLIAMFADSPYPASAQAVSPARALWLPGEALRGFLLRHPEVALRLLRVLAERLHETHRRLLEVSILRVERRLARVLVRLASRLGQRTEEGIAVAMPLSREELAELCGTRLHTVSRLLNRWQRAGWVRLGRRRIVLREPHALVALAEELEPREPPLALTGRKVGEGKTVDDRRGTRPGRTE</sequence>
<evidence type="ECO:0000256" key="3">
    <source>
        <dbReference type="ARBA" id="ARBA00023163"/>
    </source>
</evidence>
<dbReference type="SMART" id="SM00419">
    <property type="entry name" value="HTH_CRP"/>
    <property type="match status" value="1"/>
</dbReference>
<dbReference type="GO" id="GO:0016301">
    <property type="term" value="F:kinase activity"/>
    <property type="evidence" value="ECO:0007669"/>
    <property type="project" value="UniProtKB-KW"/>
</dbReference>
<dbReference type="InterPro" id="IPR036388">
    <property type="entry name" value="WH-like_DNA-bd_sf"/>
</dbReference>
<dbReference type="GO" id="GO:0003677">
    <property type="term" value="F:DNA binding"/>
    <property type="evidence" value="ECO:0007669"/>
    <property type="project" value="UniProtKB-KW"/>
</dbReference>
<keyword evidence="1" id="KW-0805">Transcription regulation</keyword>
<dbReference type="PROSITE" id="PS50042">
    <property type="entry name" value="CNMP_BINDING_3"/>
    <property type="match status" value="1"/>
</dbReference>
<feature type="domain" description="Cyclic nucleotide-binding" evidence="5">
    <location>
        <begin position="22"/>
        <end position="142"/>
    </location>
</feature>
<dbReference type="InterPro" id="IPR014710">
    <property type="entry name" value="RmlC-like_jellyroll"/>
</dbReference>
<dbReference type="RefSeq" id="WP_159461529.1">
    <property type="nucleotide sequence ID" value="NZ_FYEK01000003.1"/>
</dbReference>
<keyword evidence="3" id="KW-0804">Transcription</keyword>